<reference evidence="1" key="1">
    <citation type="journal article" date="2019" name="Sci. Rep.">
        <title>Draft genome of Tanacetum cinerariifolium, the natural source of mosquito coil.</title>
        <authorList>
            <person name="Yamashiro T."/>
            <person name="Shiraishi A."/>
            <person name="Satake H."/>
            <person name="Nakayama K."/>
        </authorList>
    </citation>
    <scope>NUCLEOTIDE SEQUENCE</scope>
</reference>
<dbReference type="InterPro" id="IPR010752">
    <property type="entry name" value="DUF1329"/>
</dbReference>
<dbReference type="Pfam" id="PF07044">
    <property type="entry name" value="DUF1329"/>
    <property type="match status" value="1"/>
</dbReference>
<sequence>EMYIPYNSNKVFTAASPEALLGDHHLNPDVLRWELHRVWVVEATLKSGKRHVMPRSTPTRIRCSRRTPWLAKACADMNGKRWLALCLVAVVPPLLAAPPVDVLSRPATQSVQALHGVMQAITRAGDRLVAVGERGTVLLS</sequence>
<feature type="non-terminal residue" evidence="1">
    <location>
        <position position="1"/>
    </location>
</feature>
<protein>
    <submittedName>
        <fullName evidence="1">Uncharacterized protein</fullName>
    </submittedName>
</protein>
<feature type="non-terminal residue" evidence="1">
    <location>
        <position position="140"/>
    </location>
</feature>
<accession>A0A699V9V7</accession>
<dbReference type="AlphaFoldDB" id="A0A699V9V7"/>
<organism evidence="1">
    <name type="scientific">Tanacetum cinerariifolium</name>
    <name type="common">Dalmatian daisy</name>
    <name type="synonym">Chrysanthemum cinerariifolium</name>
    <dbReference type="NCBI Taxonomy" id="118510"/>
    <lineage>
        <taxon>Eukaryota</taxon>
        <taxon>Viridiplantae</taxon>
        <taxon>Streptophyta</taxon>
        <taxon>Embryophyta</taxon>
        <taxon>Tracheophyta</taxon>
        <taxon>Spermatophyta</taxon>
        <taxon>Magnoliopsida</taxon>
        <taxon>eudicotyledons</taxon>
        <taxon>Gunneridae</taxon>
        <taxon>Pentapetalae</taxon>
        <taxon>asterids</taxon>
        <taxon>campanulids</taxon>
        <taxon>Asterales</taxon>
        <taxon>Asteraceae</taxon>
        <taxon>Asteroideae</taxon>
        <taxon>Anthemideae</taxon>
        <taxon>Anthemidinae</taxon>
        <taxon>Tanacetum</taxon>
    </lineage>
</organism>
<gene>
    <name evidence="1" type="ORF">Tci_902518</name>
</gene>
<comment type="caution">
    <text evidence="1">The sequence shown here is derived from an EMBL/GenBank/DDBJ whole genome shotgun (WGS) entry which is preliminary data.</text>
</comment>
<name>A0A699V9V7_TANCI</name>
<dbReference type="EMBL" id="BKCJ011405031">
    <property type="protein sequence ID" value="GFD30549.1"/>
    <property type="molecule type" value="Genomic_DNA"/>
</dbReference>
<proteinExistence type="predicted"/>
<evidence type="ECO:0000313" key="1">
    <source>
        <dbReference type="EMBL" id="GFD30549.1"/>
    </source>
</evidence>